<dbReference type="PROSITE" id="PS51462">
    <property type="entry name" value="NUDIX"/>
    <property type="match status" value="1"/>
</dbReference>
<evidence type="ECO:0000259" key="3">
    <source>
        <dbReference type="PROSITE" id="PS51462"/>
    </source>
</evidence>
<dbReference type="InterPro" id="IPR004821">
    <property type="entry name" value="Cyt_trans-like"/>
</dbReference>
<dbReference type="InterPro" id="IPR000086">
    <property type="entry name" value="NUDIX_hydrolase_dom"/>
</dbReference>
<dbReference type="PANTHER" id="PTHR21342:SF0">
    <property type="entry name" value="BIFUNCTIONAL NMN ADENYLYLTRANSFERASE_NUDIX HYDROLASE"/>
    <property type="match status" value="1"/>
</dbReference>
<evidence type="ECO:0000256" key="2">
    <source>
        <dbReference type="ARBA" id="ARBA00022695"/>
    </source>
</evidence>
<evidence type="ECO:0000313" key="5">
    <source>
        <dbReference type="Proteomes" id="UP000832072"/>
    </source>
</evidence>
<keyword evidence="5" id="KW-1185">Reference proteome</keyword>
<accession>A0AAE9G7Q6</accession>
<keyword evidence="2 4" id="KW-0548">Nucleotidyltransferase</keyword>
<organism evidence="4 5">
    <name type="scientific">Cronobacter phage LPCS28</name>
    <dbReference type="NCBI Taxonomy" id="2924885"/>
    <lineage>
        <taxon>Viruses</taxon>
        <taxon>Duplodnaviria</taxon>
        <taxon>Heunggongvirae</taxon>
        <taxon>Uroviricota</taxon>
        <taxon>Caudoviricetes</taxon>
        <taxon>Pantevenvirales</taxon>
        <taxon>Straboviridae</taxon>
        <taxon>Nanhuvirus</taxon>
        <taxon>Nanhuvirus LPCS28</taxon>
    </lineage>
</organism>
<dbReference type="InterPro" id="IPR015797">
    <property type="entry name" value="NUDIX_hydrolase-like_dom_sf"/>
</dbReference>
<dbReference type="Pfam" id="PF00293">
    <property type="entry name" value="NUDIX"/>
    <property type="match status" value="1"/>
</dbReference>
<evidence type="ECO:0000256" key="1">
    <source>
        <dbReference type="ARBA" id="ARBA00022679"/>
    </source>
</evidence>
<dbReference type="Gene3D" id="3.40.50.620">
    <property type="entry name" value="HUPs"/>
    <property type="match status" value="1"/>
</dbReference>
<sequence>MKFNKAVVLGRFQPFHYGHAKLIDEALKVADTIFVVIGSANCYPNIKNPFTVDQRKHLITEWYRNKYGANQLYRLRFTSVSDYRYNDEKWKTEVRAAIDERNSDKICMVGFDKDSDSYWLREFGWSLHEVEPYAPHAGSPYSATSLRDLYLASDNPIDLLNYCTTVPKETIMFLKAFSDTETWNRLHEEMQYYEREEKKFADYPYKGSMHFCTGDAVVVCNNHLLVIERKFAPGKGAWALPGGHKNENETFKACAVRELMEEVKIRVPEKVLRGSIRDSHLFDHPNRCARFNKPTVAQYIVLAPNNDGSLPAVRGSDDAKDAFWIPMHEVRRNQNMFFDDHAEIVTYFTGI</sequence>
<evidence type="ECO:0000313" key="4">
    <source>
        <dbReference type="EMBL" id="UNY46976.1"/>
    </source>
</evidence>
<dbReference type="GO" id="GO:0016779">
    <property type="term" value="F:nucleotidyltransferase activity"/>
    <property type="evidence" value="ECO:0007669"/>
    <property type="project" value="UniProtKB-KW"/>
</dbReference>
<dbReference type="Gene3D" id="3.90.79.10">
    <property type="entry name" value="Nucleoside Triphosphate Pyrophosphohydrolase"/>
    <property type="match status" value="1"/>
</dbReference>
<proteinExistence type="predicted"/>
<dbReference type="Proteomes" id="UP000832072">
    <property type="component" value="Segment"/>
</dbReference>
<dbReference type="InterPro" id="IPR014729">
    <property type="entry name" value="Rossmann-like_a/b/a_fold"/>
</dbReference>
<name>A0AAE9G7Q6_9CAUD</name>
<dbReference type="Pfam" id="PF01467">
    <property type="entry name" value="CTP_transf_like"/>
    <property type="match status" value="1"/>
</dbReference>
<gene>
    <name evidence="4" type="ORF">EHEKIMEA_00094</name>
</gene>
<dbReference type="PANTHER" id="PTHR21342">
    <property type="entry name" value="PHOSPHOPANTETHEINE ADENYLYLTRANSFERASE"/>
    <property type="match status" value="1"/>
</dbReference>
<keyword evidence="1" id="KW-0808">Transferase</keyword>
<dbReference type="SUPFAM" id="SSF55811">
    <property type="entry name" value="Nudix"/>
    <property type="match status" value="1"/>
</dbReference>
<dbReference type="NCBIfam" id="TIGR00125">
    <property type="entry name" value="cyt_tran_rel"/>
    <property type="match status" value="1"/>
</dbReference>
<reference evidence="4 5" key="1">
    <citation type="submission" date="2022-02" db="EMBL/GenBank/DDBJ databases">
        <authorList>
            <person name="Tian F."/>
            <person name="Li J."/>
            <person name="Li F."/>
            <person name="Tong Y."/>
        </authorList>
    </citation>
    <scope>NUCLEOTIDE SEQUENCE [LARGE SCALE GENOMIC DNA]</scope>
</reference>
<feature type="domain" description="Nudix hydrolase" evidence="3">
    <location>
        <begin position="208"/>
        <end position="348"/>
    </location>
</feature>
<dbReference type="CDD" id="cd18873">
    <property type="entry name" value="NUDIX_NadM_like"/>
    <property type="match status" value="1"/>
</dbReference>
<dbReference type="EMBL" id="OM638103">
    <property type="protein sequence ID" value="UNY46976.1"/>
    <property type="molecule type" value="Genomic_DNA"/>
</dbReference>
<dbReference type="GO" id="GO:0016787">
    <property type="term" value="F:hydrolase activity"/>
    <property type="evidence" value="ECO:0007669"/>
    <property type="project" value="UniProtKB-KW"/>
</dbReference>
<dbReference type="SUPFAM" id="SSF52374">
    <property type="entry name" value="Nucleotidylyl transferase"/>
    <property type="match status" value="1"/>
</dbReference>
<keyword evidence="4" id="KW-0378">Hydrolase</keyword>
<protein>
    <submittedName>
        <fullName evidence="4">Bifunctional NMN adenylyltransferase/Nudix hydrolase</fullName>
    </submittedName>
</protein>